<reference evidence="2" key="1">
    <citation type="journal article" date="2005" name="Int. J. Syst. Evol. Microbiol.">
        <title>Methanofollis formosanus sp. nov., isolated from a fish pond.</title>
        <authorList>
            <person name="Wu S.Y."/>
            <person name="Chen S.C."/>
            <person name="Lai M.C."/>
        </authorList>
    </citation>
    <scope>NUCLEOTIDE SEQUENCE</scope>
    <source>
        <strain evidence="2">ML15</strain>
    </source>
</reference>
<protein>
    <submittedName>
        <fullName evidence="2">DUF4013 domain-containing protein</fullName>
    </submittedName>
</protein>
<dbReference type="OrthoDB" id="107590at2157"/>
<dbReference type="KEGG" id="mfk:E2N92_04630"/>
<keyword evidence="1" id="KW-0472">Membrane</keyword>
<feature type="transmembrane region" description="Helical" evidence="1">
    <location>
        <begin position="28"/>
        <end position="47"/>
    </location>
</feature>
<organism evidence="2 3">
    <name type="scientific">Methanofollis formosanus</name>
    <dbReference type="NCBI Taxonomy" id="299308"/>
    <lineage>
        <taxon>Archaea</taxon>
        <taxon>Methanobacteriati</taxon>
        <taxon>Methanobacteriota</taxon>
        <taxon>Stenosarchaea group</taxon>
        <taxon>Methanomicrobia</taxon>
        <taxon>Methanomicrobiales</taxon>
        <taxon>Methanomicrobiaceae</taxon>
        <taxon>Methanofollis</taxon>
    </lineage>
</organism>
<gene>
    <name evidence="2" type="ORF">E2N92_04630</name>
</gene>
<feature type="transmembrane region" description="Helical" evidence="1">
    <location>
        <begin position="68"/>
        <end position="92"/>
    </location>
</feature>
<feature type="transmembrane region" description="Helical" evidence="1">
    <location>
        <begin position="189"/>
        <end position="207"/>
    </location>
</feature>
<proteinExistence type="predicted"/>
<accession>A0A8G1EFG9</accession>
<feature type="transmembrane region" description="Helical" evidence="1">
    <location>
        <begin position="156"/>
        <end position="183"/>
    </location>
</feature>
<dbReference type="Proteomes" id="UP000826709">
    <property type="component" value="Chromosome"/>
</dbReference>
<keyword evidence="1" id="KW-0812">Transmembrane</keyword>
<reference evidence="2" key="2">
    <citation type="submission" date="2019-03" db="EMBL/GenBank/DDBJ databases">
        <authorList>
            <person name="Chen S.-C."/>
            <person name="Wu S.-Y."/>
            <person name="Lai M.-C."/>
        </authorList>
    </citation>
    <scope>NUCLEOTIDE SEQUENCE</scope>
    <source>
        <strain evidence="2">ML15</strain>
    </source>
</reference>
<evidence type="ECO:0000256" key="1">
    <source>
        <dbReference type="SAM" id="Phobius"/>
    </source>
</evidence>
<dbReference type="InterPro" id="IPR025098">
    <property type="entry name" value="DUF4013"/>
</dbReference>
<evidence type="ECO:0000313" key="3">
    <source>
        <dbReference type="Proteomes" id="UP000826709"/>
    </source>
</evidence>
<keyword evidence="1" id="KW-1133">Transmembrane helix</keyword>
<keyword evidence="3" id="KW-1185">Reference proteome</keyword>
<dbReference type="Pfam" id="PF13197">
    <property type="entry name" value="DUF4013"/>
    <property type="match status" value="1"/>
</dbReference>
<name>A0A8G1EFG9_9EURY</name>
<sequence length="216" mass="24696">MDLGALFMDAARYTKGTFWGRWKDTLKLLVSFVIFPLFFGYVVQILRGENPAPSVRWSWRMFVDGIKICLIWIFYIVPVLVASVMLITYVLVLYEMEGVGAIEPLLPEIIGGVLGVLVFYILVSLFVNFATIRFARERRFFAAFSFGEIWRCIDRIGFWQYVAAVVLISAFVNAVLALCMLIPVDEVALVLTLLVTIPLGIFQARYYSRIYDLAME</sequence>
<feature type="transmembrane region" description="Helical" evidence="1">
    <location>
        <begin position="112"/>
        <end position="135"/>
    </location>
</feature>
<evidence type="ECO:0000313" key="2">
    <source>
        <dbReference type="EMBL" id="QYZ78763.1"/>
    </source>
</evidence>
<dbReference type="AlphaFoldDB" id="A0A8G1EFG9"/>
<dbReference type="EMBL" id="CP037968">
    <property type="protein sequence ID" value="QYZ78763.1"/>
    <property type="molecule type" value="Genomic_DNA"/>
</dbReference>
<dbReference type="RefSeq" id="WP_220682527.1">
    <property type="nucleotide sequence ID" value="NZ_CP037968.1"/>
</dbReference>